<feature type="non-terminal residue" evidence="1">
    <location>
        <position position="1"/>
    </location>
</feature>
<sequence>LSRRIDISYNFGILQGDATFREGDNIYCVGIYPSGPLQVIKISQLAIQRISTDDVEAYITNARLVEGSSLVASGFTTGGKSYYLLTFYRTVGGIISPDITLSFDSMTWGVWETAVSSLAKFPLIGWNIRSGSTVQSGSGIMSNGDLVTITEDYTPVDTITGTAASAYILSGYVAAGYFVTSPGSSGSDENISFKIRSGPYEGKTSRWKFMHNLEIVGDETPTEQTGTIKWMD</sequence>
<comment type="caution">
    <text evidence="1">The sequence shown here is derived from an EMBL/GenBank/DDBJ whole genome shotgun (WGS) entry which is preliminary data.</text>
</comment>
<accession>X0YTT7</accession>
<protein>
    <submittedName>
        <fullName evidence="1">Uncharacterized protein</fullName>
    </submittedName>
</protein>
<feature type="non-terminal residue" evidence="1">
    <location>
        <position position="232"/>
    </location>
</feature>
<dbReference type="EMBL" id="BARS01052146">
    <property type="protein sequence ID" value="GAG51763.1"/>
    <property type="molecule type" value="Genomic_DNA"/>
</dbReference>
<name>X0YTT7_9ZZZZ</name>
<evidence type="ECO:0000313" key="1">
    <source>
        <dbReference type="EMBL" id="GAG51763.1"/>
    </source>
</evidence>
<gene>
    <name evidence="1" type="ORF">S01H1_77571</name>
</gene>
<proteinExistence type="predicted"/>
<dbReference type="AlphaFoldDB" id="X0YTT7"/>
<organism evidence="1">
    <name type="scientific">marine sediment metagenome</name>
    <dbReference type="NCBI Taxonomy" id="412755"/>
    <lineage>
        <taxon>unclassified sequences</taxon>
        <taxon>metagenomes</taxon>
        <taxon>ecological metagenomes</taxon>
    </lineage>
</organism>
<reference evidence="1" key="1">
    <citation type="journal article" date="2014" name="Front. Microbiol.">
        <title>High frequency of phylogenetically diverse reductive dehalogenase-homologous genes in deep subseafloor sedimentary metagenomes.</title>
        <authorList>
            <person name="Kawai M."/>
            <person name="Futagami T."/>
            <person name="Toyoda A."/>
            <person name="Takaki Y."/>
            <person name="Nishi S."/>
            <person name="Hori S."/>
            <person name="Arai W."/>
            <person name="Tsubouchi T."/>
            <person name="Morono Y."/>
            <person name="Uchiyama I."/>
            <person name="Ito T."/>
            <person name="Fujiyama A."/>
            <person name="Inagaki F."/>
            <person name="Takami H."/>
        </authorList>
    </citation>
    <scope>NUCLEOTIDE SEQUENCE</scope>
    <source>
        <strain evidence="1">Expedition CK06-06</strain>
    </source>
</reference>